<evidence type="ECO:0000313" key="2">
    <source>
        <dbReference type="Proteomes" id="UP001057402"/>
    </source>
</evidence>
<protein>
    <submittedName>
        <fullName evidence="1">Uncharacterized protein</fullName>
    </submittedName>
</protein>
<gene>
    <name evidence="1" type="ORF">MLD38_007269</name>
</gene>
<accession>A0ACB9RPU8</accession>
<proteinExistence type="predicted"/>
<evidence type="ECO:0000313" key="1">
    <source>
        <dbReference type="EMBL" id="KAI4381166.1"/>
    </source>
</evidence>
<dbReference type="EMBL" id="CM042882">
    <property type="protein sequence ID" value="KAI4381166.1"/>
    <property type="molecule type" value="Genomic_DNA"/>
</dbReference>
<reference evidence="2" key="1">
    <citation type="journal article" date="2023" name="Front. Plant Sci.">
        <title>Chromosomal-level genome assembly of Melastoma candidum provides insights into trichome evolution.</title>
        <authorList>
            <person name="Zhong Y."/>
            <person name="Wu W."/>
            <person name="Sun C."/>
            <person name="Zou P."/>
            <person name="Liu Y."/>
            <person name="Dai S."/>
            <person name="Zhou R."/>
        </authorList>
    </citation>
    <scope>NUCLEOTIDE SEQUENCE [LARGE SCALE GENOMIC DNA]</scope>
</reference>
<sequence length="614" mass="68666">MYSITAIRTHTLSLLDACSDVHRAEQIHATMLKTGLVFDPVPLSRLLTAICTSSPAMDNLVYAQSLFDQIRKANTLMWNTMIRAYSASDCPAEAMALYNRMVSDFFPPNAYTFPFLLRACTKLPPPKGTMPVHCCILKTGFDSDLFVINSLIHAYAVSGRMDDAVAVFEAAPVSDIISWNSIIDGFAKHGEVEMAFQVFREMPKRNIVSWTSMISGFIRGGLDQEGLNLFKEMLMEGVEPDNVALATALSACAHLGAAEQGKWIHAYIERKRICTDPEVDCALVDMYAKCGELEKALNIFRRSRNRLVPIWTAMISCFATHGRARDAINLFAEMQESGIKPNAATLTAVLSACSHIGLVEEGKSIFISIRSVHGFKPTMEHYGCLVDLFGRVGLLDEACKVVKSMPFEPNAAVLGALLNACRLHGKTEKAREIAGELIRKDPGHGGRYIHAASISAAAGDWEEAARIRMKMKEEGVIKDRGCSSITVDGIVHEFFAGDQSHPRMKDINEMWIHTTERLRKEGYKPALRDLLLDLDDDEKKAAIERHSEKLALCFGLISTKPGTTIRIFKNLRVCEDCHRVMKMISKLYWREIVMRDRIRFHHFTNGACSCRDYW</sequence>
<keyword evidence="2" id="KW-1185">Reference proteome</keyword>
<comment type="caution">
    <text evidence="1">The sequence shown here is derived from an EMBL/GenBank/DDBJ whole genome shotgun (WGS) entry which is preliminary data.</text>
</comment>
<dbReference type="Proteomes" id="UP001057402">
    <property type="component" value="Chromosome 3"/>
</dbReference>
<name>A0ACB9RPU8_9MYRT</name>
<organism evidence="1 2">
    <name type="scientific">Melastoma candidum</name>
    <dbReference type="NCBI Taxonomy" id="119954"/>
    <lineage>
        <taxon>Eukaryota</taxon>
        <taxon>Viridiplantae</taxon>
        <taxon>Streptophyta</taxon>
        <taxon>Embryophyta</taxon>
        <taxon>Tracheophyta</taxon>
        <taxon>Spermatophyta</taxon>
        <taxon>Magnoliopsida</taxon>
        <taxon>eudicotyledons</taxon>
        <taxon>Gunneridae</taxon>
        <taxon>Pentapetalae</taxon>
        <taxon>rosids</taxon>
        <taxon>malvids</taxon>
        <taxon>Myrtales</taxon>
        <taxon>Melastomataceae</taxon>
        <taxon>Melastomatoideae</taxon>
        <taxon>Melastomateae</taxon>
        <taxon>Melastoma</taxon>
    </lineage>
</organism>